<evidence type="ECO:0000256" key="4">
    <source>
        <dbReference type="ARBA" id="ARBA00023163"/>
    </source>
</evidence>
<dbReference type="Proteomes" id="UP000321085">
    <property type="component" value="Unassembled WGS sequence"/>
</dbReference>
<dbReference type="PROSITE" id="PS50931">
    <property type="entry name" value="HTH_LYSR"/>
    <property type="match status" value="1"/>
</dbReference>
<dbReference type="GO" id="GO:0043565">
    <property type="term" value="F:sequence-specific DNA binding"/>
    <property type="evidence" value="ECO:0007669"/>
    <property type="project" value="TreeGrafter"/>
</dbReference>
<dbReference type="RefSeq" id="WP_114184417.1">
    <property type="nucleotide sequence ID" value="NZ_BJYU01000001.1"/>
</dbReference>
<name>A0A512BKT4_9HYPH</name>
<feature type="domain" description="HTH lysR-type" evidence="5">
    <location>
        <begin position="10"/>
        <end position="62"/>
    </location>
</feature>
<organism evidence="6 7">
    <name type="scientific">Microvirga aerophila</name>
    <dbReference type="NCBI Taxonomy" id="670291"/>
    <lineage>
        <taxon>Bacteria</taxon>
        <taxon>Pseudomonadati</taxon>
        <taxon>Pseudomonadota</taxon>
        <taxon>Alphaproteobacteria</taxon>
        <taxon>Hyphomicrobiales</taxon>
        <taxon>Methylobacteriaceae</taxon>
        <taxon>Microvirga</taxon>
    </lineage>
</organism>
<dbReference type="Pfam" id="PF00126">
    <property type="entry name" value="HTH_1"/>
    <property type="match status" value="1"/>
</dbReference>
<dbReference type="AlphaFoldDB" id="A0A512BKT4"/>
<dbReference type="CDD" id="cd08432">
    <property type="entry name" value="PBP2_GcdR_TrpI_HvrB_AmpR_like"/>
    <property type="match status" value="1"/>
</dbReference>
<dbReference type="PRINTS" id="PR00039">
    <property type="entry name" value="HTHLYSR"/>
</dbReference>
<evidence type="ECO:0000256" key="1">
    <source>
        <dbReference type="ARBA" id="ARBA00009437"/>
    </source>
</evidence>
<dbReference type="GO" id="GO:0006351">
    <property type="term" value="P:DNA-templated transcription"/>
    <property type="evidence" value="ECO:0007669"/>
    <property type="project" value="TreeGrafter"/>
</dbReference>
<dbReference type="InterPro" id="IPR036390">
    <property type="entry name" value="WH_DNA-bd_sf"/>
</dbReference>
<dbReference type="Pfam" id="PF03466">
    <property type="entry name" value="LysR_substrate"/>
    <property type="match status" value="1"/>
</dbReference>
<evidence type="ECO:0000256" key="3">
    <source>
        <dbReference type="ARBA" id="ARBA00023125"/>
    </source>
</evidence>
<dbReference type="Gene3D" id="3.40.190.10">
    <property type="entry name" value="Periplasmic binding protein-like II"/>
    <property type="match status" value="2"/>
</dbReference>
<proteinExistence type="inferred from homology"/>
<protein>
    <submittedName>
        <fullName evidence="6">Transcriptional regulator</fullName>
    </submittedName>
</protein>
<dbReference type="PANTHER" id="PTHR30537">
    <property type="entry name" value="HTH-TYPE TRANSCRIPTIONAL REGULATOR"/>
    <property type="match status" value="1"/>
</dbReference>
<evidence type="ECO:0000256" key="2">
    <source>
        <dbReference type="ARBA" id="ARBA00023015"/>
    </source>
</evidence>
<dbReference type="OrthoDB" id="9793571at2"/>
<evidence type="ECO:0000313" key="7">
    <source>
        <dbReference type="Proteomes" id="UP000321085"/>
    </source>
</evidence>
<dbReference type="InterPro" id="IPR000847">
    <property type="entry name" value="LysR_HTH_N"/>
</dbReference>
<dbReference type="InterPro" id="IPR005119">
    <property type="entry name" value="LysR_subst-bd"/>
</dbReference>
<comment type="caution">
    <text evidence="6">The sequence shown here is derived from an EMBL/GenBank/DDBJ whole genome shotgun (WGS) entry which is preliminary data.</text>
</comment>
<sequence length="310" mass="33990">MTQDVPLSFLRIFEAAGRTGSFRGAAAALNLTPSAVSHAIRKLEQVLGLPLFERDTRHSHLSYEGEVLMRHVSRAFDDLRRGMEVVSTRGPKLLRLHCAPSFATQWLTPRLAAFLKQNPGIEVRLAAGTDYTRFNSDEFDADIVYGPPRAEGLVVVPLGEETIAPMCTPDLAATITSPADLFSHVLIQSDSKQIQWSDWFAANGLVAPPPNGSRFDRSFLAIAVAAQGLGVALESTRLAERELASGRLVMPLEQTSTPVRYVGHNLVFPRHVRQRHPLRAFAEWLLAELGVDAQIPIARTEVDPSRAAGD</sequence>
<accession>A0A512BKT4</accession>
<evidence type="ECO:0000313" key="6">
    <source>
        <dbReference type="EMBL" id="GEO12528.1"/>
    </source>
</evidence>
<dbReference type="GO" id="GO:0003700">
    <property type="term" value="F:DNA-binding transcription factor activity"/>
    <property type="evidence" value="ECO:0007669"/>
    <property type="project" value="InterPro"/>
</dbReference>
<reference evidence="6 7" key="1">
    <citation type="submission" date="2019-07" db="EMBL/GenBank/DDBJ databases">
        <title>Whole genome shotgun sequence of Microvirga aerophila NBRC 106136.</title>
        <authorList>
            <person name="Hosoyama A."/>
            <person name="Uohara A."/>
            <person name="Ohji S."/>
            <person name="Ichikawa N."/>
        </authorList>
    </citation>
    <scope>NUCLEOTIDE SEQUENCE [LARGE SCALE GENOMIC DNA]</scope>
    <source>
        <strain evidence="6 7">NBRC 106136</strain>
    </source>
</reference>
<comment type="similarity">
    <text evidence="1">Belongs to the LysR transcriptional regulatory family.</text>
</comment>
<dbReference type="EMBL" id="BJYU01000001">
    <property type="protein sequence ID" value="GEO12528.1"/>
    <property type="molecule type" value="Genomic_DNA"/>
</dbReference>
<keyword evidence="3" id="KW-0238">DNA-binding</keyword>
<dbReference type="SUPFAM" id="SSF53850">
    <property type="entry name" value="Periplasmic binding protein-like II"/>
    <property type="match status" value="1"/>
</dbReference>
<evidence type="ECO:0000259" key="5">
    <source>
        <dbReference type="PROSITE" id="PS50931"/>
    </source>
</evidence>
<dbReference type="InterPro" id="IPR036388">
    <property type="entry name" value="WH-like_DNA-bd_sf"/>
</dbReference>
<keyword evidence="2" id="KW-0805">Transcription regulation</keyword>
<gene>
    <name evidence="6" type="ORF">MAE02_02240</name>
</gene>
<dbReference type="PANTHER" id="PTHR30537:SF58">
    <property type="entry name" value="HTH-TYPE TRANSCRIPTIONAL REGULATOR PERR"/>
    <property type="match status" value="1"/>
</dbReference>
<dbReference type="InterPro" id="IPR058163">
    <property type="entry name" value="LysR-type_TF_proteobact-type"/>
</dbReference>
<keyword evidence="4" id="KW-0804">Transcription</keyword>
<dbReference type="SUPFAM" id="SSF46785">
    <property type="entry name" value="Winged helix' DNA-binding domain"/>
    <property type="match status" value="1"/>
</dbReference>
<dbReference type="Gene3D" id="1.10.10.10">
    <property type="entry name" value="Winged helix-like DNA-binding domain superfamily/Winged helix DNA-binding domain"/>
    <property type="match status" value="1"/>
</dbReference>
<keyword evidence="7" id="KW-1185">Reference proteome</keyword>